<keyword evidence="3 4" id="KW-0418">Kinase</keyword>
<dbReference type="GO" id="GO:0000828">
    <property type="term" value="F:inositol hexakisphosphate kinase activity"/>
    <property type="evidence" value="ECO:0007669"/>
    <property type="project" value="TreeGrafter"/>
</dbReference>
<gene>
    <name evidence="5" type="ORF">AGERDE_LOCUS9936</name>
</gene>
<comment type="similarity">
    <text evidence="1 4">Belongs to the inositol phosphokinase (IPK) family.</text>
</comment>
<keyword evidence="6" id="KW-1185">Reference proteome</keyword>
<dbReference type="OrthoDB" id="338650at2759"/>
<dbReference type="GO" id="GO:0005737">
    <property type="term" value="C:cytoplasm"/>
    <property type="evidence" value="ECO:0007669"/>
    <property type="project" value="TreeGrafter"/>
</dbReference>
<dbReference type="InterPro" id="IPR005522">
    <property type="entry name" value="IPK"/>
</dbReference>
<evidence type="ECO:0000313" key="6">
    <source>
        <dbReference type="Proteomes" id="UP000789831"/>
    </source>
</evidence>
<dbReference type="Pfam" id="PF03770">
    <property type="entry name" value="IPK"/>
    <property type="match status" value="1"/>
</dbReference>
<proteinExistence type="inferred from homology"/>
<dbReference type="GO" id="GO:0032958">
    <property type="term" value="P:inositol phosphate biosynthetic process"/>
    <property type="evidence" value="ECO:0007669"/>
    <property type="project" value="InterPro"/>
</dbReference>
<evidence type="ECO:0000256" key="4">
    <source>
        <dbReference type="RuleBase" id="RU363090"/>
    </source>
</evidence>
<comment type="caution">
    <text evidence="5">The sequence shown here is derived from an EMBL/GenBank/DDBJ whole genome shotgun (WGS) entry which is preliminary data.</text>
</comment>
<dbReference type="SUPFAM" id="SSF56104">
    <property type="entry name" value="SAICAR synthase-like"/>
    <property type="match status" value="1"/>
</dbReference>
<dbReference type="Gene3D" id="3.30.470.160">
    <property type="entry name" value="Inositol polyphosphate kinase"/>
    <property type="match status" value="1"/>
</dbReference>
<evidence type="ECO:0000313" key="5">
    <source>
        <dbReference type="EMBL" id="CAG8618275.1"/>
    </source>
</evidence>
<dbReference type="GO" id="GO:0005634">
    <property type="term" value="C:nucleus"/>
    <property type="evidence" value="ECO:0007669"/>
    <property type="project" value="TreeGrafter"/>
</dbReference>
<dbReference type="PANTHER" id="PTHR12400">
    <property type="entry name" value="INOSITOL POLYPHOSPHATE KINASE"/>
    <property type="match status" value="1"/>
</dbReference>
<protein>
    <recommendedName>
        <fullName evidence="4">Kinase</fullName>
        <ecNumber evidence="4">2.7.-.-</ecNumber>
    </recommendedName>
</protein>
<dbReference type="Proteomes" id="UP000789831">
    <property type="component" value="Unassembled WGS sequence"/>
</dbReference>
<keyword evidence="2 4" id="KW-0808">Transferase</keyword>
<accession>A0A9N9CY46</accession>
<dbReference type="InterPro" id="IPR038286">
    <property type="entry name" value="IPK_sf"/>
</dbReference>
<organism evidence="5 6">
    <name type="scientific">Ambispora gerdemannii</name>
    <dbReference type="NCBI Taxonomy" id="144530"/>
    <lineage>
        <taxon>Eukaryota</taxon>
        <taxon>Fungi</taxon>
        <taxon>Fungi incertae sedis</taxon>
        <taxon>Mucoromycota</taxon>
        <taxon>Glomeromycotina</taxon>
        <taxon>Glomeromycetes</taxon>
        <taxon>Archaeosporales</taxon>
        <taxon>Ambisporaceae</taxon>
        <taxon>Ambispora</taxon>
    </lineage>
</organism>
<sequence length="283" mass="31600">MTNTALQSFEHQLGGHKKLLSMNDGSILVKPSNTIEREFYENSVLYPEFAQWIPRYFGSLQLQGVQSQLATIATNIVDSVEANGTVGGVGSGEGTICIENITCKFKKPCMLDLKLGIVLYGPDADEAKRQKMIKKAESSTSSTLGIRITAMKVYEKSKNSFIIYPREFGYSLTKDTVFSGFAKYFDVLQDSPPHNLRSVVIKRFIDDLQEFHKVLENHELRLHSASLLFVYEGDEKVLADALEQEKQQGDIGGKKPNTGIGRDEGCLLGLNNTINYLRQLLVH</sequence>
<dbReference type="PANTHER" id="PTHR12400:SF21">
    <property type="entry name" value="KINASE"/>
    <property type="match status" value="1"/>
</dbReference>
<dbReference type="EMBL" id="CAJVPL010002727">
    <property type="protein sequence ID" value="CAG8618275.1"/>
    <property type="molecule type" value="Genomic_DNA"/>
</dbReference>
<evidence type="ECO:0000256" key="1">
    <source>
        <dbReference type="ARBA" id="ARBA00007374"/>
    </source>
</evidence>
<name>A0A9N9CY46_9GLOM</name>
<reference evidence="5" key="1">
    <citation type="submission" date="2021-06" db="EMBL/GenBank/DDBJ databases">
        <authorList>
            <person name="Kallberg Y."/>
            <person name="Tangrot J."/>
            <person name="Rosling A."/>
        </authorList>
    </citation>
    <scope>NUCLEOTIDE SEQUENCE</scope>
    <source>
        <strain evidence="5">MT106</strain>
    </source>
</reference>
<evidence type="ECO:0000256" key="3">
    <source>
        <dbReference type="ARBA" id="ARBA00022777"/>
    </source>
</evidence>
<dbReference type="GO" id="GO:0046854">
    <property type="term" value="P:phosphatidylinositol phosphate biosynthetic process"/>
    <property type="evidence" value="ECO:0007669"/>
    <property type="project" value="TreeGrafter"/>
</dbReference>
<evidence type="ECO:0000256" key="2">
    <source>
        <dbReference type="ARBA" id="ARBA00022679"/>
    </source>
</evidence>
<dbReference type="EC" id="2.7.-.-" evidence="4"/>
<dbReference type="AlphaFoldDB" id="A0A9N9CY46"/>